<dbReference type="AlphaFoldDB" id="A0AA35QZA1"/>
<dbReference type="SMART" id="SM00482">
    <property type="entry name" value="POLAc"/>
    <property type="match status" value="1"/>
</dbReference>
<evidence type="ECO:0000256" key="9">
    <source>
        <dbReference type="ARBA" id="ARBA00023125"/>
    </source>
</evidence>
<feature type="region of interest" description="Disordered" evidence="13">
    <location>
        <begin position="37"/>
        <end position="56"/>
    </location>
</feature>
<keyword evidence="8" id="KW-0460">Magnesium</keyword>
<keyword evidence="11" id="KW-1135">Mitochondrion nucleoid</keyword>
<organism evidence="15 16">
    <name type="scientific">Geodia barretti</name>
    <name type="common">Barrett's horny sponge</name>
    <dbReference type="NCBI Taxonomy" id="519541"/>
    <lineage>
        <taxon>Eukaryota</taxon>
        <taxon>Metazoa</taxon>
        <taxon>Porifera</taxon>
        <taxon>Demospongiae</taxon>
        <taxon>Heteroscleromorpha</taxon>
        <taxon>Tetractinellida</taxon>
        <taxon>Astrophorina</taxon>
        <taxon>Geodiidae</taxon>
        <taxon>Geodia</taxon>
    </lineage>
</organism>
<dbReference type="InterPro" id="IPR041336">
    <property type="entry name" value="DNApol_Exo"/>
</dbReference>
<evidence type="ECO:0000256" key="13">
    <source>
        <dbReference type="SAM" id="MobiDB-lite"/>
    </source>
</evidence>
<dbReference type="Gene3D" id="3.30.420.390">
    <property type="match status" value="1"/>
</dbReference>
<comment type="subcellular location">
    <subcellularLocation>
        <location evidence="2">Mitochondrion matrix</location>
        <location evidence="2">Mitochondrion nucleoid</location>
    </subcellularLocation>
</comment>
<evidence type="ECO:0000256" key="6">
    <source>
        <dbReference type="ARBA" id="ARBA00022695"/>
    </source>
</evidence>
<dbReference type="InterPro" id="IPR002297">
    <property type="entry name" value="DNA-dir_DNA_pol_A_mt"/>
</dbReference>
<dbReference type="GO" id="GO:0042645">
    <property type="term" value="C:mitochondrial nucleoid"/>
    <property type="evidence" value="ECO:0007669"/>
    <property type="project" value="UniProtKB-SubCell"/>
</dbReference>
<dbReference type="GO" id="GO:0003677">
    <property type="term" value="F:DNA binding"/>
    <property type="evidence" value="ECO:0007669"/>
    <property type="project" value="UniProtKB-KW"/>
</dbReference>
<feature type="compositionally biased region" description="Low complexity" evidence="13">
    <location>
        <begin position="37"/>
        <end position="46"/>
    </location>
</feature>
<dbReference type="Gene3D" id="1.10.150.20">
    <property type="entry name" value="5' to 3' exonuclease, C-terminal subdomain"/>
    <property type="match status" value="1"/>
</dbReference>
<keyword evidence="7" id="KW-0235">DNA replication</keyword>
<dbReference type="Proteomes" id="UP001174909">
    <property type="component" value="Unassembled WGS sequence"/>
</dbReference>
<keyword evidence="9" id="KW-0238">DNA-binding</keyword>
<evidence type="ECO:0000256" key="3">
    <source>
        <dbReference type="ARBA" id="ARBA00007705"/>
    </source>
</evidence>
<dbReference type="GO" id="GO:0005760">
    <property type="term" value="C:gamma DNA polymerase complex"/>
    <property type="evidence" value="ECO:0007669"/>
    <property type="project" value="InterPro"/>
</dbReference>
<evidence type="ECO:0000313" key="15">
    <source>
        <dbReference type="EMBL" id="CAI7996422.1"/>
    </source>
</evidence>
<accession>A0AA35QZA1</accession>
<keyword evidence="16" id="KW-1185">Reference proteome</keyword>
<evidence type="ECO:0000256" key="10">
    <source>
        <dbReference type="ARBA" id="ARBA00023128"/>
    </source>
</evidence>
<name>A0AA35QZA1_GEOBA</name>
<keyword evidence="6" id="KW-0548">Nucleotidyltransferase</keyword>
<dbReference type="GO" id="GO:0008408">
    <property type="term" value="F:3'-5' exonuclease activity"/>
    <property type="evidence" value="ECO:0007669"/>
    <property type="project" value="TreeGrafter"/>
</dbReference>
<dbReference type="EMBL" id="CASHTH010000268">
    <property type="protein sequence ID" value="CAI7996422.1"/>
    <property type="molecule type" value="Genomic_DNA"/>
</dbReference>
<dbReference type="SUPFAM" id="SSF56672">
    <property type="entry name" value="DNA/RNA polymerases"/>
    <property type="match status" value="1"/>
</dbReference>
<sequence length="665" mass="73431">MQVLPKRRSAAIFQPMQTTRARPWIAKIAGAFLSASTSSQSRQTAAETDSSSRRTSELGIQMISKSLHEQIFGSEPRVSEEAVKKSKRHLMSHGINVDAGGTKPLRDVDVELPPLTGCNVNDHFVNIAKQQIEPYLSLAQELAKTNLPQMPKKWQFSTGWTKYNGNKATAVPYPDETALVLDVEVCVRDSERPVLATAVSGSHWYSWVSKRLASHEDYSVEVQEDGTTARSLIPLEPEADECEMVGEEKSQWKQRVVVGHNVGYDRARIKEQYLLKGPKTKFLDRENIETPFGTTDDVVHLRNGKTYYFFKLPHKDGSELNVGNPLAKSFLHQMETGTLTSAAGRLGQRILTLNSAISFWRSARQRILEQFVVWEEKDNSSENSDSVARGVILPQLVVAGTVTRRAVEPTWLTASNAKETRVGSELKVMVRAPDGYHFVGADVDSQELWIAAVLGDTRFAGMHGCTAVGWMTLQGSKSEGTDVHSNTASTIGISRDQAKVLNYGRIYGAGRPFIELLLKQFNPSLTGTEVADKSRTLLEATKGRRHYKLTEEGTEMVEHCGVRVGEERLVPVDAVRGMRWVSRYTTGRVWRGGSESDLFNKLEQIATSDRPTTPVLGCTISRALETQFTKNSAVFPEQSQLGGAGVSGGLFASDAGGHQMAGRYV</sequence>
<evidence type="ECO:0000256" key="11">
    <source>
        <dbReference type="ARBA" id="ARBA00023271"/>
    </source>
</evidence>
<evidence type="ECO:0000256" key="12">
    <source>
        <dbReference type="ARBA" id="ARBA00031966"/>
    </source>
</evidence>
<dbReference type="PRINTS" id="PR00867">
    <property type="entry name" value="DNAPOLG"/>
</dbReference>
<dbReference type="GO" id="GO:0003887">
    <property type="term" value="F:DNA-directed DNA polymerase activity"/>
    <property type="evidence" value="ECO:0007669"/>
    <property type="project" value="InterPro"/>
</dbReference>
<gene>
    <name evidence="15" type="ORF">GBAR_LOCUS1866</name>
</gene>
<keyword evidence="10" id="KW-0496">Mitochondrion</keyword>
<comment type="caution">
    <text evidence="15">The sequence shown here is derived from an EMBL/GenBank/DDBJ whole genome shotgun (WGS) entry which is preliminary data.</text>
</comment>
<evidence type="ECO:0000259" key="14">
    <source>
        <dbReference type="SMART" id="SM00482"/>
    </source>
</evidence>
<proteinExistence type="inferred from homology"/>
<dbReference type="InterPro" id="IPR001098">
    <property type="entry name" value="DNA-dir_DNA_pol_A_palm_dom"/>
</dbReference>
<evidence type="ECO:0000256" key="5">
    <source>
        <dbReference type="ARBA" id="ARBA00022679"/>
    </source>
</evidence>
<evidence type="ECO:0000256" key="4">
    <source>
        <dbReference type="ARBA" id="ARBA00015350"/>
    </source>
</evidence>
<protein>
    <recommendedName>
        <fullName evidence="4">DNA polymerase subunit gamma-1</fullName>
    </recommendedName>
    <alternativeName>
        <fullName evidence="12">Mitochondrial DNA polymerase catalytic subunit</fullName>
    </alternativeName>
</protein>
<evidence type="ECO:0000256" key="8">
    <source>
        <dbReference type="ARBA" id="ARBA00022842"/>
    </source>
</evidence>
<dbReference type="PANTHER" id="PTHR10267:SF0">
    <property type="entry name" value="DNA POLYMERASE SUBUNIT GAMMA-1"/>
    <property type="match status" value="1"/>
</dbReference>
<reference evidence="15" key="1">
    <citation type="submission" date="2023-03" db="EMBL/GenBank/DDBJ databases">
        <authorList>
            <person name="Steffen K."/>
            <person name="Cardenas P."/>
        </authorList>
    </citation>
    <scope>NUCLEOTIDE SEQUENCE</scope>
</reference>
<comment type="similarity">
    <text evidence="3">Belongs to the DNA polymerase type-A family.</text>
</comment>
<evidence type="ECO:0000256" key="7">
    <source>
        <dbReference type="ARBA" id="ARBA00022705"/>
    </source>
</evidence>
<feature type="domain" description="DNA-directed DNA polymerase family A palm" evidence="14">
    <location>
        <begin position="423"/>
        <end position="663"/>
    </location>
</feature>
<dbReference type="GO" id="GO:0006264">
    <property type="term" value="P:mitochondrial DNA replication"/>
    <property type="evidence" value="ECO:0007669"/>
    <property type="project" value="TreeGrafter"/>
</dbReference>
<comment type="cofactor">
    <cofactor evidence="1">
        <name>Mg(2+)</name>
        <dbReference type="ChEBI" id="CHEBI:18420"/>
    </cofactor>
</comment>
<evidence type="ECO:0000256" key="2">
    <source>
        <dbReference type="ARBA" id="ARBA00004436"/>
    </source>
</evidence>
<keyword evidence="5" id="KW-0808">Transferase</keyword>
<dbReference type="InterPro" id="IPR043502">
    <property type="entry name" value="DNA/RNA_pol_sf"/>
</dbReference>
<evidence type="ECO:0000313" key="16">
    <source>
        <dbReference type="Proteomes" id="UP001174909"/>
    </source>
</evidence>
<evidence type="ECO:0000256" key="1">
    <source>
        <dbReference type="ARBA" id="ARBA00001946"/>
    </source>
</evidence>
<dbReference type="FunFam" id="1.10.150.20:FF:000024">
    <property type="entry name" value="DNA polymerase gamma, catalytic subunit"/>
    <property type="match status" value="1"/>
</dbReference>
<dbReference type="PANTHER" id="PTHR10267">
    <property type="entry name" value="DNA POLYMERASE SUBUNIT GAMMA-1"/>
    <property type="match status" value="1"/>
</dbReference>
<dbReference type="Gene3D" id="3.30.70.370">
    <property type="match status" value="1"/>
</dbReference>
<dbReference type="Pfam" id="PF18136">
    <property type="entry name" value="DNApol_Exo"/>
    <property type="match status" value="1"/>
</dbReference>